<dbReference type="OrthoDB" id="9764248at2"/>
<dbReference type="GO" id="GO:0016705">
    <property type="term" value="F:oxidoreductase activity, acting on paired donors, with incorporation or reduction of molecular oxygen"/>
    <property type="evidence" value="ECO:0007669"/>
    <property type="project" value="InterPro"/>
</dbReference>
<dbReference type="GO" id="GO:0005506">
    <property type="term" value="F:iron ion binding"/>
    <property type="evidence" value="ECO:0007669"/>
    <property type="project" value="InterPro"/>
</dbReference>
<evidence type="ECO:0000313" key="5">
    <source>
        <dbReference type="EMBL" id="OZI55273.1"/>
    </source>
</evidence>
<dbReference type="GO" id="GO:0020037">
    <property type="term" value="F:heme binding"/>
    <property type="evidence" value="ECO:0007669"/>
    <property type="project" value="InterPro"/>
</dbReference>
<evidence type="ECO:0000256" key="1">
    <source>
        <dbReference type="ARBA" id="ARBA00001971"/>
    </source>
</evidence>
<evidence type="ECO:0000256" key="2">
    <source>
        <dbReference type="ARBA" id="ARBA00010617"/>
    </source>
</evidence>
<dbReference type="RefSeq" id="WP_094798326.1">
    <property type="nucleotide sequence ID" value="NZ_NEVP01000001.1"/>
</dbReference>
<evidence type="ECO:0000313" key="6">
    <source>
        <dbReference type="Proteomes" id="UP000216913"/>
    </source>
</evidence>
<keyword evidence="3 4" id="KW-0408">Iron</keyword>
<dbReference type="Pfam" id="PF00067">
    <property type="entry name" value="p450"/>
    <property type="match status" value="1"/>
</dbReference>
<name>A0A261U352_9BORD</name>
<comment type="similarity">
    <text evidence="2 4">Belongs to the cytochrome P450 family.</text>
</comment>
<dbReference type="GO" id="GO:0004497">
    <property type="term" value="F:monooxygenase activity"/>
    <property type="evidence" value="ECO:0007669"/>
    <property type="project" value="UniProtKB-KW"/>
</dbReference>
<protein>
    <submittedName>
        <fullName evidence="5">Cytochrome P450</fullName>
    </submittedName>
</protein>
<dbReference type="InterPro" id="IPR050121">
    <property type="entry name" value="Cytochrome_P450_monoxygenase"/>
</dbReference>
<dbReference type="PRINTS" id="PR00463">
    <property type="entry name" value="EP450I"/>
</dbReference>
<dbReference type="EMBL" id="NEVP01000001">
    <property type="protein sequence ID" value="OZI55273.1"/>
    <property type="molecule type" value="Genomic_DNA"/>
</dbReference>
<keyword evidence="3 4" id="KW-0349">Heme</keyword>
<reference evidence="5 6" key="1">
    <citation type="submission" date="2017-05" db="EMBL/GenBank/DDBJ databases">
        <title>Complete and WGS of Bordetella genogroups.</title>
        <authorList>
            <person name="Spilker T."/>
            <person name="LiPuma J."/>
        </authorList>
    </citation>
    <scope>NUCLEOTIDE SEQUENCE [LARGE SCALE GENOMIC DNA]</scope>
    <source>
        <strain evidence="5 6">AU10456</strain>
    </source>
</reference>
<dbReference type="InterPro" id="IPR002401">
    <property type="entry name" value="Cyt_P450_E_grp-I"/>
</dbReference>
<dbReference type="AlphaFoldDB" id="A0A261U352"/>
<gene>
    <name evidence="5" type="ORF">CAL25_02340</name>
</gene>
<evidence type="ECO:0000256" key="4">
    <source>
        <dbReference type="RuleBase" id="RU000461"/>
    </source>
</evidence>
<sequence length="445" mass="50578">MNDTVIACPIRRRLSAWRNGDWSGASAGLDKWLAIQRDPLAWLASVHQAQPDISSMRMGPRRVWCVFHPEAVHALMVTHRSDLRRWEPSLCMMRQWNGRSFMMREGAQAREQRQKVRPHIQPPPVDDILRLAQRWSDGIPAGARRDLDLEMACYSITLTGHALFGLDLSESAEPIARAVRILSRVALLETSTGLPLGHWFPSKLCPRKRWALRTLRTQIESVAARSTRPLTVHREDLATLLMAAHQSTGATLAWTQLLLAQHPTIRDALRAELDGIDWRDITRLQDLQRAPLLRAVIQESMRLYPPAYALVPRQLSRALQVQGHTLHRGDIVMVSSWITHRDARWFPDPTRFMPERFLGEHDRPQGAYFPFGLGDRACPGTGMAMLDLAVSLAYWVTHWDIEPLQPVQPQGWFSLRPRQAEVRFVPRAGASLRGMPDRAPMTVAA</sequence>
<accession>A0A261U352</accession>
<organism evidence="5 6">
    <name type="scientific">Bordetella genomosp. 5</name>
    <dbReference type="NCBI Taxonomy" id="1395608"/>
    <lineage>
        <taxon>Bacteria</taxon>
        <taxon>Pseudomonadati</taxon>
        <taxon>Pseudomonadota</taxon>
        <taxon>Betaproteobacteria</taxon>
        <taxon>Burkholderiales</taxon>
        <taxon>Alcaligenaceae</taxon>
        <taxon>Bordetella</taxon>
    </lineage>
</organism>
<feature type="binding site" description="axial binding residue" evidence="3">
    <location>
        <position position="378"/>
    </location>
    <ligand>
        <name>heme</name>
        <dbReference type="ChEBI" id="CHEBI:30413"/>
    </ligand>
    <ligandPart>
        <name>Fe</name>
        <dbReference type="ChEBI" id="CHEBI:18248"/>
    </ligandPart>
</feature>
<proteinExistence type="inferred from homology"/>
<keyword evidence="4" id="KW-0560">Oxidoreductase</keyword>
<comment type="caution">
    <text evidence="5">The sequence shown here is derived from an EMBL/GenBank/DDBJ whole genome shotgun (WGS) entry which is preliminary data.</text>
</comment>
<dbReference type="PROSITE" id="PS00086">
    <property type="entry name" value="CYTOCHROME_P450"/>
    <property type="match status" value="1"/>
</dbReference>
<evidence type="ECO:0000256" key="3">
    <source>
        <dbReference type="PIRSR" id="PIRSR602401-1"/>
    </source>
</evidence>
<dbReference type="InterPro" id="IPR001128">
    <property type="entry name" value="Cyt_P450"/>
</dbReference>
<keyword evidence="3 4" id="KW-0479">Metal-binding</keyword>
<dbReference type="PRINTS" id="PR00385">
    <property type="entry name" value="P450"/>
</dbReference>
<comment type="cofactor">
    <cofactor evidence="1 3">
        <name>heme</name>
        <dbReference type="ChEBI" id="CHEBI:30413"/>
    </cofactor>
</comment>
<dbReference type="PANTHER" id="PTHR24305">
    <property type="entry name" value="CYTOCHROME P450"/>
    <property type="match status" value="1"/>
</dbReference>
<keyword evidence="6" id="KW-1185">Reference proteome</keyword>
<dbReference type="Proteomes" id="UP000216913">
    <property type="component" value="Unassembled WGS sequence"/>
</dbReference>
<dbReference type="Gene3D" id="1.10.630.10">
    <property type="entry name" value="Cytochrome P450"/>
    <property type="match status" value="2"/>
</dbReference>
<keyword evidence="4" id="KW-0503">Monooxygenase</keyword>
<dbReference type="SUPFAM" id="SSF48264">
    <property type="entry name" value="Cytochrome P450"/>
    <property type="match status" value="1"/>
</dbReference>
<dbReference type="PANTHER" id="PTHR24305:SF166">
    <property type="entry name" value="CYTOCHROME P450 12A4, MITOCHONDRIAL-RELATED"/>
    <property type="match status" value="1"/>
</dbReference>
<dbReference type="InterPro" id="IPR036396">
    <property type="entry name" value="Cyt_P450_sf"/>
</dbReference>
<dbReference type="InterPro" id="IPR017972">
    <property type="entry name" value="Cyt_P450_CS"/>
</dbReference>